<dbReference type="SMART" id="SM00282">
    <property type="entry name" value="LamG"/>
    <property type="match status" value="1"/>
</dbReference>
<feature type="domain" description="HYR" evidence="5">
    <location>
        <begin position="1"/>
        <end position="92"/>
    </location>
</feature>
<evidence type="ECO:0000256" key="1">
    <source>
        <dbReference type="ARBA" id="ARBA00022729"/>
    </source>
</evidence>
<keyword evidence="7" id="KW-1185">Reference proteome</keyword>
<proteinExistence type="predicted"/>
<dbReference type="EMBL" id="JAVRHV010000013">
    <property type="protein sequence ID" value="MDT0554341.1"/>
    <property type="molecule type" value="Genomic_DNA"/>
</dbReference>
<feature type="domain" description="HYR" evidence="5">
    <location>
        <begin position="252"/>
        <end position="337"/>
    </location>
</feature>
<feature type="non-terminal residue" evidence="6">
    <location>
        <position position="1126"/>
    </location>
</feature>
<keyword evidence="1" id="KW-0732">Signal</keyword>
<dbReference type="PROSITE" id="PS50825">
    <property type="entry name" value="HYR"/>
    <property type="match status" value="3"/>
</dbReference>
<organism evidence="6 7">
    <name type="scientific">Urechidicola vernalis</name>
    <dbReference type="NCBI Taxonomy" id="3075600"/>
    <lineage>
        <taxon>Bacteria</taxon>
        <taxon>Pseudomonadati</taxon>
        <taxon>Bacteroidota</taxon>
        <taxon>Flavobacteriia</taxon>
        <taxon>Flavobacteriales</taxon>
        <taxon>Flavobacteriaceae</taxon>
        <taxon>Urechidicola</taxon>
    </lineage>
</organism>
<dbReference type="InterPro" id="IPR006558">
    <property type="entry name" value="LamG-like"/>
</dbReference>
<evidence type="ECO:0000256" key="3">
    <source>
        <dbReference type="ARBA" id="ARBA00023157"/>
    </source>
</evidence>
<evidence type="ECO:0000313" key="7">
    <source>
        <dbReference type="Proteomes" id="UP001252186"/>
    </source>
</evidence>
<dbReference type="InterPro" id="IPR013320">
    <property type="entry name" value="ConA-like_dom_sf"/>
</dbReference>
<gene>
    <name evidence="6" type="ORF">RM519_13875</name>
</gene>
<keyword evidence="2" id="KW-0677">Repeat</keyword>
<accession>A0ABU2Y824</accession>
<evidence type="ECO:0000256" key="4">
    <source>
        <dbReference type="SAM" id="MobiDB-lite"/>
    </source>
</evidence>
<dbReference type="Gene3D" id="2.60.120.200">
    <property type="match status" value="1"/>
</dbReference>
<reference evidence="6 7" key="1">
    <citation type="submission" date="2023-09" db="EMBL/GenBank/DDBJ databases">
        <authorList>
            <person name="Rey-Velasco X."/>
        </authorList>
    </citation>
    <scope>NUCLEOTIDE SEQUENCE [LARGE SCALE GENOMIC DNA]</scope>
    <source>
        <strain evidence="6 7">P050</strain>
    </source>
</reference>
<comment type="caution">
    <text evidence="6">The sequence shown here is derived from an EMBL/GenBank/DDBJ whole genome shotgun (WGS) entry which is preliminary data.</text>
</comment>
<dbReference type="Proteomes" id="UP001252186">
    <property type="component" value="Unassembled WGS sequence"/>
</dbReference>
<evidence type="ECO:0000259" key="5">
    <source>
        <dbReference type="PROSITE" id="PS50825"/>
    </source>
</evidence>
<protein>
    <submittedName>
        <fullName evidence="6">LamG-like jellyroll fold domain-containing protein</fullName>
    </submittedName>
</protein>
<dbReference type="SUPFAM" id="SSF49899">
    <property type="entry name" value="Concanavalin A-like lectins/glucanases"/>
    <property type="match status" value="1"/>
</dbReference>
<dbReference type="InterPro" id="IPR043555">
    <property type="entry name" value="SRPX-like"/>
</dbReference>
<feature type="region of interest" description="Disordered" evidence="4">
    <location>
        <begin position="512"/>
        <end position="534"/>
    </location>
</feature>
<dbReference type="Pfam" id="PF02494">
    <property type="entry name" value="HYR"/>
    <property type="match status" value="1"/>
</dbReference>
<dbReference type="SMART" id="SM00560">
    <property type="entry name" value="LamGL"/>
    <property type="match status" value="1"/>
</dbReference>
<dbReference type="RefSeq" id="WP_311594428.1">
    <property type="nucleotide sequence ID" value="NZ_JAVRHV010000013.1"/>
</dbReference>
<evidence type="ECO:0000256" key="2">
    <source>
        <dbReference type="ARBA" id="ARBA00022737"/>
    </source>
</evidence>
<feature type="domain" description="HYR" evidence="5">
    <location>
        <begin position="93"/>
        <end position="173"/>
    </location>
</feature>
<dbReference type="InterPro" id="IPR003410">
    <property type="entry name" value="HYR_dom"/>
</dbReference>
<dbReference type="Pfam" id="PF13385">
    <property type="entry name" value="Laminin_G_3"/>
    <property type="match status" value="1"/>
</dbReference>
<dbReference type="CDD" id="cd00110">
    <property type="entry name" value="LamG"/>
    <property type="match status" value="1"/>
</dbReference>
<dbReference type="PANTHER" id="PTHR46343">
    <property type="entry name" value="HYR DOMAIN-CONTAINING PROTEIN"/>
    <property type="match status" value="1"/>
</dbReference>
<name>A0ABU2Y824_9FLAO</name>
<sequence>TAPTISCPANITLGTSSDGFGNCTANVLVDNPVFNDNCSATLTWVMSGVVVDSGSGFVGNYTYPIGTTTITYTVTDVAGLTISCTQDITIEDNENPLISCPGNQNVNFNDDCQFILQDYTSFSSTSDNCNSPIVVTQSPSPGATISGAVTVTLTATDGFNNISTCTFDVIPSDNTDPIAVAQNYTTYLSVNGTINIAASDLDNGSSDNCNIVLSTVAPSSFNCSDVGDNTVTFTVYDNAGNSDTTTATVTIVDNTLPTMLCNDYVVVIDAITRAATIEASDVDNGSNDACGLASLTVFPNVFPEDINGNVYTTTTTLTATDVNGNVNTCDVTITVEPPKNQFTYLTGLIVPLNGDPASPLIEATSCPGGANTPRDVQFTLQKIGTYNLLASDVNYWEYSDDNGETWTQISGTAGTLTHTIIGITNDRFVRLNITDYTDLSDPITKTSAEAYVRFLPPDEPPIIVSHTALDICLGAPVTVNAESFFDQPNGQFGEGGEFNYAQPDGWRVDGQDGEFPASGDTGSEETWKETNSNNNSAFSGINYDTTDNTKFALAHGVGNTTTLETPVFSTIGMTSAEAIMSFYTSFYFCNGGHGYIELSFDSGNTYTTTLNTIEGHNFTDGNTTGVILATGPPGNRYMGTTDPRMMPASIDLGAYTGLSGLRVRFTFVGNDSNLGDCGDITNTTFPNPNGVSSNRTRTFASGWAIDDVGFAYAQVDDELEWTDENGTVIAIGTSATVTPITPGIREYGVTTLVNGCRTDNHSGTNFINVNASLAYAGQNYTPLASECGESALQLNAYDNTKSAVTNFDKGAWVNNLYVVPNTAAGDTDYSPTGVTGTWSVQSASSTSCGNSAIFSSNTDPDAVFNADPGNYTLRWTLNDGSGCYDEIEVTLTDCPTVDFDGVNDYVTFKNNYNLNSEFSIEAWVKPNSVNGTSTVFSRKDFGDNSNGYDLSINNGQVTFNWFGTTSGSVSSGDIIDNDRWYHLAVTFDGSTYVLFVDGIQLNSSSGSAPNQTPSNIEALIGAMDQSVSNDPINYFHGWMDELRIWNKALNVEHIRQMMNQEIEALGSDVGGVVIPLKIFGEDTNSDGIEEDQLLWSHLDGYYRMNVACGYLSPYKGISGRLRNITT</sequence>
<keyword evidence="3" id="KW-1015">Disulfide bond</keyword>
<dbReference type="InterPro" id="IPR001791">
    <property type="entry name" value="Laminin_G"/>
</dbReference>
<feature type="non-terminal residue" evidence="6">
    <location>
        <position position="1"/>
    </location>
</feature>
<evidence type="ECO:0000313" key="6">
    <source>
        <dbReference type="EMBL" id="MDT0554341.1"/>
    </source>
</evidence>
<dbReference type="PANTHER" id="PTHR46343:SF2">
    <property type="entry name" value="SUSHI_VON WILLEBRAND FACTOR TYPE A_EGF_PENTRAXIN DOMAIN-CONTAINING 1"/>
    <property type="match status" value="1"/>
</dbReference>